<dbReference type="OrthoDB" id="4500767at2759"/>
<protein>
    <submittedName>
        <fullName evidence="1">Uncharacterized protein</fullName>
    </submittedName>
</protein>
<reference evidence="1 2" key="1">
    <citation type="submission" date="2019-04" db="EMBL/GenBank/DDBJ databases">
        <title>Friends and foes A comparative genomics studyof 23 Aspergillus species from section Flavi.</title>
        <authorList>
            <consortium name="DOE Joint Genome Institute"/>
            <person name="Kjaerbolling I."/>
            <person name="Vesth T."/>
            <person name="Frisvad J.C."/>
            <person name="Nybo J.L."/>
            <person name="Theobald S."/>
            <person name="Kildgaard S."/>
            <person name="Isbrandt T."/>
            <person name="Kuo A."/>
            <person name="Sato A."/>
            <person name="Lyhne E.K."/>
            <person name="Kogle M.E."/>
            <person name="Wiebenga A."/>
            <person name="Kun R.S."/>
            <person name="Lubbers R.J."/>
            <person name="Makela M.R."/>
            <person name="Barry K."/>
            <person name="Chovatia M."/>
            <person name="Clum A."/>
            <person name="Daum C."/>
            <person name="Haridas S."/>
            <person name="He G."/>
            <person name="LaButti K."/>
            <person name="Lipzen A."/>
            <person name="Mondo S."/>
            <person name="Riley R."/>
            <person name="Salamov A."/>
            <person name="Simmons B.A."/>
            <person name="Magnuson J.K."/>
            <person name="Henrissat B."/>
            <person name="Mortensen U.H."/>
            <person name="Larsen T.O."/>
            <person name="Devries R.P."/>
            <person name="Grigoriev I.V."/>
            <person name="Machida M."/>
            <person name="Baker S.E."/>
            <person name="Andersen M.R."/>
        </authorList>
    </citation>
    <scope>NUCLEOTIDE SEQUENCE [LARGE SCALE GENOMIC DNA]</scope>
    <source>
        <strain evidence="1 2">IBT 29228</strain>
    </source>
</reference>
<evidence type="ECO:0000313" key="2">
    <source>
        <dbReference type="Proteomes" id="UP000326198"/>
    </source>
</evidence>
<sequence>MPQRQAGLLYSQFYSSVKEIWQHIGGGLSHDPVALTRAYLYIKRRCHTALQGSSQKIFGLREEHRVSWDLFRAIHTVMRGQYLYRTRIPRTPVAEAPFYSLPTPTLLSWLYWSINKFCIGFKMVYSLNNRHFVTWEHTRVILMFLRCLQFLYTGGLLQRVSGCWRDIWFQPDPRQPDGLRRREGLGFQQSMERYGYTWLLDKLDWGTMTFRYPFALYMMFDNPSLQAAYRARYAQVRDVRQDFLRIIQIHRWMEEFSAVLCCLELLEDLLQQLCLCIFRKDVFTHVQHLLRPEHVARALAGEVPLYWSSVEPILIESVQPPVLLQGNRVAVKSIDTLYAWLWEWKDGQYDRHGWKDKPYRMVYRQGYEIIQQIRD</sequence>
<keyword evidence="2" id="KW-1185">Reference proteome</keyword>
<proteinExistence type="predicted"/>
<accession>A0A5N7ANZ1</accession>
<dbReference type="AlphaFoldDB" id="A0A5N7ANZ1"/>
<organism evidence="1 2">
    <name type="scientific">Aspergillus bertholletiae</name>
    <dbReference type="NCBI Taxonomy" id="1226010"/>
    <lineage>
        <taxon>Eukaryota</taxon>
        <taxon>Fungi</taxon>
        <taxon>Dikarya</taxon>
        <taxon>Ascomycota</taxon>
        <taxon>Pezizomycotina</taxon>
        <taxon>Eurotiomycetes</taxon>
        <taxon>Eurotiomycetidae</taxon>
        <taxon>Eurotiales</taxon>
        <taxon>Aspergillaceae</taxon>
        <taxon>Aspergillus</taxon>
        <taxon>Aspergillus subgen. Circumdati</taxon>
    </lineage>
</organism>
<dbReference type="Proteomes" id="UP000326198">
    <property type="component" value="Unassembled WGS sequence"/>
</dbReference>
<dbReference type="EMBL" id="ML736529">
    <property type="protein sequence ID" value="KAE8371006.1"/>
    <property type="molecule type" value="Genomic_DNA"/>
</dbReference>
<name>A0A5N7ANZ1_9EURO</name>
<evidence type="ECO:0000313" key="1">
    <source>
        <dbReference type="EMBL" id="KAE8371006.1"/>
    </source>
</evidence>
<gene>
    <name evidence="1" type="ORF">BDV26DRAFT_299204</name>
</gene>